<keyword evidence="3" id="KW-0326">Glycosidase</keyword>
<dbReference type="PANTHER" id="PTHR30480">
    <property type="entry name" value="BETA-HEXOSAMINIDASE-RELATED"/>
    <property type="match status" value="1"/>
</dbReference>
<dbReference type="InterPro" id="IPR019800">
    <property type="entry name" value="Glyco_hydro_3_AS"/>
</dbReference>
<evidence type="ECO:0000256" key="1">
    <source>
        <dbReference type="ARBA" id="ARBA00005336"/>
    </source>
</evidence>
<dbReference type="Pfam" id="PF00933">
    <property type="entry name" value="Glyco_hydro_3"/>
    <property type="match status" value="1"/>
</dbReference>
<dbReference type="InterPro" id="IPR036962">
    <property type="entry name" value="Glyco_hydro_3_N_sf"/>
</dbReference>
<evidence type="ECO:0000256" key="2">
    <source>
        <dbReference type="ARBA" id="ARBA00022801"/>
    </source>
</evidence>
<proteinExistence type="inferred from homology"/>
<dbReference type="InterPro" id="IPR001764">
    <property type="entry name" value="Glyco_hydro_3_N"/>
</dbReference>
<accession>A0A3G8YCS4</accession>
<keyword evidence="6" id="KW-1185">Reference proteome</keyword>
<dbReference type="SUPFAM" id="SSF51445">
    <property type="entry name" value="(Trans)glycosidases"/>
    <property type="match status" value="1"/>
</dbReference>
<evidence type="ECO:0000313" key="5">
    <source>
        <dbReference type="EMBL" id="AZI43128.1"/>
    </source>
</evidence>
<evidence type="ECO:0000256" key="3">
    <source>
        <dbReference type="ARBA" id="ARBA00023295"/>
    </source>
</evidence>
<protein>
    <submittedName>
        <fullName evidence="5">Glycoside hydrolase family 3 protein</fullName>
    </submittedName>
</protein>
<dbReference type="AlphaFoldDB" id="A0A3G8YCS4"/>
<dbReference type="PANTHER" id="PTHR30480:SF16">
    <property type="entry name" value="GLYCOSIDE HYDROLASE FAMILY 3 DOMAIN PROTEIN"/>
    <property type="match status" value="1"/>
</dbReference>
<dbReference type="EMBL" id="CP034183">
    <property type="protein sequence ID" value="AZI43128.1"/>
    <property type="molecule type" value="Genomic_DNA"/>
</dbReference>
<dbReference type="InterPro" id="IPR017853">
    <property type="entry name" value="GH"/>
</dbReference>
<sequence>MPHFSARTLITDLPGPDLTPEQGRFLERSGFGGVCLFTRNFSSLQRTAQLIADIRQALGHDALIATDQEGGAVLRRLDVPMPPTPQALGVIGSEAAAFEAGAIAARGLLELGINWNYAPSLDVNINPLNPVIGERAFGADPSEVARLGVAWALGSESAGVMSAVKHFPGHGDTAVDSHLGLPIVDKLRSELEQTEWLPFKAAVAAGVGSIMTAHIVYPALDALEPATLSRPVLTGLLREEWGYGGVIVTDASDMQAIAAHHPNGQAAPLALAAGADAVLNCGHGDLVTHTEHAEAIERALERGELSQERVAQAVSRLSAAALRFPGQPRPYGAEQRRTDESGVANWARQALEWVGTPPRLDPSQPVLLLVPSTAEVGGPYGDSLSGEALAGALRTVFPHLWVALLDEDSHFALSLLSRFPNAPALLATTGRWALPNVLRQLAAELQNRPALHLALWNPEHVAALGLPAVITHGFRPANLQALVAALAGG</sequence>
<dbReference type="Proteomes" id="UP000276417">
    <property type="component" value="Chromosome 1"/>
</dbReference>
<dbReference type="PROSITE" id="PS00775">
    <property type="entry name" value="GLYCOSYL_HYDROL_F3"/>
    <property type="match status" value="1"/>
</dbReference>
<dbReference type="InterPro" id="IPR050226">
    <property type="entry name" value="NagZ_Beta-hexosaminidase"/>
</dbReference>
<dbReference type="RefSeq" id="WP_124871069.1">
    <property type="nucleotide sequence ID" value="NZ_CP034183.1"/>
</dbReference>
<dbReference type="GO" id="GO:0004553">
    <property type="term" value="F:hydrolase activity, hydrolyzing O-glycosyl compounds"/>
    <property type="evidence" value="ECO:0007669"/>
    <property type="project" value="InterPro"/>
</dbReference>
<gene>
    <name evidence="5" type="ORF">EHF33_10585</name>
</gene>
<dbReference type="KEGG" id="dph:EHF33_10585"/>
<reference evidence="5 6" key="1">
    <citation type="submission" date="2018-11" db="EMBL/GenBank/DDBJ databases">
        <title>Deinococcus shelandsis sp. nov., isolated from South Shetland Islands soil of Antarctica.</title>
        <authorList>
            <person name="Tian J."/>
        </authorList>
    </citation>
    <scope>NUCLEOTIDE SEQUENCE [LARGE SCALE GENOMIC DNA]</scope>
    <source>
        <strain evidence="5 6">S14-83T</strain>
    </source>
</reference>
<evidence type="ECO:0000259" key="4">
    <source>
        <dbReference type="Pfam" id="PF00933"/>
    </source>
</evidence>
<dbReference type="Gene3D" id="3.20.20.300">
    <property type="entry name" value="Glycoside hydrolase, family 3, N-terminal domain"/>
    <property type="match status" value="1"/>
</dbReference>
<keyword evidence="2 5" id="KW-0378">Hydrolase</keyword>
<feature type="domain" description="Glycoside hydrolase family 3 N-terminal" evidence="4">
    <location>
        <begin position="24"/>
        <end position="317"/>
    </location>
</feature>
<organism evidence="5 6">
    <name type="scientific">Deinococcus psychrotolerans</name>
    <dbReference type="NCBI Taxonomy" id="2489213"/>
    <lineage>
        <taxon>Bacteria</taxon>
        <taxon>Thermotogati</taxon>
        <taxon>Deinococcota</taxon>
        <taxon>Deinococci</taxon>
        <taxon>Deinococcales</taxon>
        <taxon>Deinococcaceae</taxon>
        <taxon>Deinococcus</taxon>
    </lineage>
</organism>
<name>A0A3G8YCS4_9DEIO</name>
<dbReference type="OrthoDB" id="9805821at2"/>
<dbReference type="GO" id="GO:0005975">
    <property type="term" value="P:carbohydrate metabolic process"/>
    <property type="evidence" value="ECO:0007669"/>
    <property type="project" value="InterPro"/>
</dbReference>
<dbReference type="GO" id="GO:0009254">
    <property type="term" value="P:peptidoglycan turnover"/>
    <property type="evidence" value="ECO:0007669"/>
    <property type="project" value="TreeGrafter"/>
</dbReference>
<comment type="similarity">
    <text evidence="1">Belongs to the glycosyl hydrolase 3 family.</text>
</comment>
<evidence type="ECO:0000313" key="6">
    <source>
        <dbReference type="Proteomes" id="UP000276417"/>
    </source>
</evidence>